<proteinExistence type="predicted"/>
<protein>
    <recommendedName>
        <fullName evidence="4">Lipoprotein</fullName>
    </recommendedName>
</protein>
<evidence type="ECO:0000313" key="2">
    <source>
        <dbReference type="EMBL" id="MFC3210103.1"/>
    </source>
</evidence>
<dbReference type="RefSeq" id="WP_240633587.1">
    <property type="nucleotide sequence ID" value="NZ_JBHRUJ010000004.1"/>
</dbReference>
<evidence type="ECO:0000313" key="3">
    <source>
        <dbReference type="Proteomes" id="UP001595625"/>
    </source>
</evidence>
<keyword evidence="1" id="KW-0732">Signal</keyword>
<feature type="signal peptide" evidence="1">
    <location>
        <begin position="1"/>
        <end position="21"/>
    </location>
</feature>
<name>A0ABV7KKZ9_PLAOK</name>
<accession>A0ABV7KKZ9</accession>
<dbReference type="EMBL" id="JBHRUJ010000004">
    <property type="protein sequence ID" value="MFC3210103.1"/>
    <property type="molecule type" value="Genomic_DNA"/>
</dbReference>
<comment type="caution">
    <text evidence="2">The sequence shown here is derived from an EMBL/GenBank/DDBJ whole genome shotgun (WGS) entry which is preliminary data.</text>
</comment>
<gene>
    <name evidence="2" type="ORF">ACFOEJ_03320</name>
</gene>
<dbReference type="Proteomes" id="UP001595625">
    <property type="component" value="Unassembled WGS sequence"/>
</dbReference>
<reference evidence="3" key="1">
    <citation type="journal article" date="2019" name="Int. J. Syst. Evol. Microbiol.">
        <title>The Global Catalogue of Microorganisms (GCM) 10K type strain sequencing project: providing services to taxonomists for standard genome sequencing and annotation.</title>
        <authorList>
            <consortium name="The Broad Institute Genomics Platform"/>
            <consortium name="The Broad Institute Genome Sequencing Center for Infectious Disease"/>
            <person name="Wu L."/>
            <person name="Ma J."/>
        </authorList>
    </citation>
    <scope>NUCLEOTIDE SEQUENCE [LARGE SCALE GENOMIC DNA]</scope>
    <source>
        <strain evidence="3">CCM 320</strain>
    </source>
</reference>
<keyword evidence="3" id="KW-1185">Reference proteome</keyword>
<organism evidence="2 3">
    <name type="scientific">Planomicrobium okeanokoites</name>
    <name type="common">Planococcus okeanokoites</name>
    <name type="synonym">Flavobacterium okeanokoites</name>
    <dbReference type="NCBI Taxonomy" id="244"/>
    <lineage>
        <taxon>Bacteria</taxon>
        <taxon>Bacillati</taxon>
        <taxon>Bacillota</taxon>
        <taxon>Bacilli</taxon>
        <taxon>Bacillales</taxon>
        <taxon>Caryophanaceae</taxon>
        <taxon>Planomicrobium</taxon>
    </lineage>
</organism>
<feature type="chain" id="PRO_5045887882" description="Lipoprotein" evidence="1">
    <location>
        <begin position="22"/>
        <end position="169"/>
    </location>
</feature>
<sequence>MKLLKVLTYGFILILVALTCAGCSTETSGEIKQDMPADFNFKVSYGTYGKQKIDTFNGVVVKDLVEDGEIKADIALTENEMRQIFKEMMDMDIMDGLKLEEFEECATEPASYTGWTIQMNGETKTFDFSTFCENSTEIRELIELEEFIHEIVLAKNEYKELPEAKGSYE</sequence>
<evidence type="ECO:0000256" key="1">
    <source>
        <dbReference type="SAM" id="SignalP"/>
    </source>
</evidence>
<evidence type="ECO:0008006" key="4">
    <source>
        <dbReference type="Google" id="ProtNLM"/>
    </source>
</evidence>